<reference evidence="3" key="1">
    <citation type="submission" date="2024-06" db="EMBL/GenBank/DDBJ databases">
        <title>Caulobacter inopinatus, sp. nov.</title>
        <authorList>
            <person name="Donachie S.P."/>
        </authorList>
    </citation>
    <scope>NUCLEOTIDE SEQUENCE</scope>
    <source>
        <strain evidence="3">73W</strain>
    </source>
</reference>
<gene>
    <name evidence="3" type="ORF">ABOZ73_07660</name>
</gene>
<protein>
    <submittedName>
        <fullName evidence="3">FecR domain-containing protein</fullName>
    </submittedName>
</protein>
<dbReference type="PANTHER" id="PTHR30273">
    <property type="entry name" value="PERIPLASMIC SIGNAL SENSOR AND SIGMA FACTOR ACTIVATOR FECR-RELATED"/>
    <property type="match status" value="1"/>
</dbReference>
<dbReference type="Gene3D" id="2.60.120.1440">
    <property type="match status" value="1"/>
</dbReference>
<dbReference type="PIRSF" id="PIRSF018266">
    <property type="entry name" value="FecR"/>
    <property type="match status" value="1"/>
</dbReference>
<evidence type="ECO:0000259" key="1">
    <source>
        <dbReference type="Pfam" id="PF04773"/>
    </source>
</evidence>
<accession>A0AB39KYG3</accession>
<dbReference type="Pfam" id="PF16220">
    <property type="entry name" value="DUF4880"/>
    <property type="match status" value="1"/>
</dbReference>
<dbReference type="EMBL" id="CP158375">
    <property type="protein sequence ID" value="XDO98283.1"/>
    <property type="molecule type" value="Genomic_DNA"/>
</dbReference>
<dbReference type="InterPro" id="IPR032623">
    <property type="entry name" value="FecR_N"/>
</dbReference>
<feature type="domain" description="FecR protein" evidence="1">
    <location>
        <begin position="113"/>
        <end position="204"/>
    </location>
</feature>
<dbReference type="PANTHER" id="PTHR30273:SF2">
    <property type="entry name" value="PROTEIN FECR"/>
    <property type="match status" value="1"/>
</dbReference>
<dbReference type="Gene3D" id="3.55.50.30">
    <property type="match status" value="1"/>
</dbReference>
<dbReference type="InterPro" id="IPR012373">
    <property type="entry name" value="Ferrdict_sens_TM"/>
</dbReference>
<dbReference type="Pfam" id="PF04773">
    <property type="entry name" value="FecR"/>
    <property type="match status" value="1"/>
</dbReference>
<proteinExistence type="predicted"/>
<evidence type="ECO:0000259" key="2">
    <source>
        <dbReference type="Pfam" id="PF16220"/>
    </source>
</evidence>
<dbReference type="AlphaFoldDB" id="A0AB39KYG3"/>
<dbReference type="GO" id="GO:0016989">
    <property type="term" value="F:sigma factor antagonist activity"/>
    <property type="evidence" value="ECO:0007669"/>
    <property type="project" value="TreeGrafter"/>
</dbReference>
<dbReference type="InterPro" id="IPR006860">
    <property type="entry name" value="FecR"/>
</dbReference>
<dbReference type="RefSeq" id="WP_369062068.1">
    <property type="nucleotide sequence ID" value="NZ_CP158375.1"/>
</dbReference>
<feature type="domain" description="FecR N-terminal" evidence="2">
    <location>
        <begin position="22"/>
        <end position="59"/>
    </location>
</feature>
<organism evidence="3">
    <name type="scientific">Caulobacter sp. 73W</name>
    <dbReference type="NCBI Taxonomy" id="3161137"/>
    <lineage>
        <taxon>Bacteria</taxon>
        <taxon>Pseudomonadati</taxon>
        <taxon>Pseudomonadota</taxon>
        <taxon>Alphaproteobacteria</taxon>
        <taxon>Caulobacterales</taxon>
        <taxon>Caulobacteraceae</taxon>
        <taxon>Caulobacter</taxon>
    </lineage>
</organism>
<evidence type="ECO:0000313" key="3">
    <source>
        <dbReference type="EMBL" id="XDO98283.1"/>
    </source>
</evidence>
<name>A0AB39KYG3_9CAUL</name>
<sequence length="319" mass="34256">MDRPTDDLSAPGRDFNSAEAARAAARWLAALECGTADREAFEQWRAQDARHAAAFARLAGLWSDLDEAKTFGARPEPKPRAPDRRWFLTAASMGGIAVVGGLVAGQRAFGRERLSTAVGQRSDVTLPDGTRLGLNTDTRVAWRMSDGARRLWLERGEMSVRVGRNAAPCELAGEGDPIALAPGGLFNIRRRDETIELLVLQGRVAPTRLADAPLGARTLLKVGGVQSVSRAATEQELSAAAAWPHGELVFEDAPLSTAVAEYNRHLQRKLVIADAATGQIRIGGRFTSTDPSDFLHALSQSVGVVVQPSGDDLLLHRAK</sequence>